<dbReference type="Proteomes" id="UP001055811">
    <property type="component" value="Linkage Group LG02"/>
</dbReference>
<keyword evidence="2" id="KW-1185">Reference proteome</keyword>
<reference evidence="2" key="1">
    <citation type="journal article" date="2022" name="Mol. Ecol. Resour.">
        <title>The genomes of chicory, endive, great burdock and yacon provide insights into Asteraceae palaeo-polyploidization history and plant inulin production.</title>
        <authorList>
            <person name="Fan W."/>
            <person name="Wang S."/>
            <person name="Wang H."/>
            <person name="Wang A."/>
            <person name="Jiang F."/>
            <person name="Liu H."/>
            <person name="Zhao H."/>
            <person name="Xu D."/>
            <person name="Zhang Y."/>
        </authorList>
    </citation>
    <scope>NUCLEOTIDE SEQUENCE [LARGE SCALE GENOMIC DNA]</scope>
    <source>
        <strain evidence="2">cv. Punajuju</strain>
    </source>
</reference>
<protein>
    <submittedName>
        <fullName evidence="1">Uncharacterized protein</fullName>
    </submittedName>
</protein>
<evidence type="ECO:0000313" key="2">
    <source>
        <dbReference type="Proteomes" id="UP001055811"/>
    </source>
</evidence>
<sequence>MDLNGKQKEADEAEVEQRMQEDGSSTGLKTAKLHAIKITATSSRKGIPRYSVIRESDCCIVLSTFFQVCCDCSFKFVLIRGDVAGAILASR</sequence>
<evidence type="ECO:0000313" key="1">
    <source>
        <dbReference type="EMBL" id="KAI3780103.1"/>
    </source>
</evidence>
<gene>
    <name evidence="1" type="ORF">L2E82_10001</name>
</gene>
<comment type="caution">
    <text evidence="1">The sequence shown here is derived from an EMBL/GenBank/DDBJ whole genome shotgun (WGS) entry which is preliminary data.</text>
</comment>
<dbReference type="EMBL" id="CM042010">
    <property type="protein sequence ID" value="KAI3780103.1"/>
    <property type="molecule type" value="Genomic_DNA"/>
</dbReference>
<accession>A0ACB9GA61</accession>
<organism evidence="1 2">
    <name type="scientific">Cichorium intybus</name>
    <name type="common">Chicory</name>
    <dbReference type="NCBI Taxonomy" id="13427"/>
    <lineage>
        <taxon>Eukaryota</taxon>
        <taxon>Viridiplantae</taxon>
        <taxon>Streptophyta</taxon>
        <taxon>Embryophyta</taxon>
        <taxon>Tracheophyta</taxon>
        <taxon>Spermatophyta</taxon>
        <taxon>Magnoliopsida</taxon>
        <taxon>eudicotyledons</taxon>
        <taxon>Gunneridae</taxon>
        <taxon>Pentapetalae</taxon>
        <taxon>asterids</taxon>
        <taxon>campanulids</taxon>
        <taxon>Asterales</taxon>
        <taxon>Asteraceae</taxon>
        <taxon>Cichorioideae</taxon>
        <taxon>Cichorieae</taxon>
        <taxon>Cichoriinae</taxon>
        <taxon>Cichorium</taxon>
    </lineage>
</organism>
<reference evidence="1 2" key="2">
    <citation type="journal article" date="2022" name="Mol. Ecol. Resour.">
        <title>The genomes of chicory, endive, great burdock and yacon provide insights into Asteraceae paleo-polyploidization history and plant inulin production.</title>
        <authorList>
            <person name="Fan W."/>
            <person name="Wang S."/>
            <person name="Wang H."/>
            <person name="Wang A."/>
            <person name="Jiang F."/>
            <person name="Liu H."/>
            <person name="Zhao H."/>
            <person name="Xu D."/>
            <person name="Zhang Y."/>
        </authorList>
    </citation>
    <scope>NUCLEOTIDE SEQUENCE [LARGE SCALE GENOMIC DNA]</scope>
    <source>
        <strain evidence="2">cv. Punajuju</strain>
        <tissue evidence="1">Leaves</tissue>
    </source>
</reference>
<name>A0ACB9GA61_CICIN</name>
<proteinExistence type="predicted"/>